<dbReference type="InterPro" id="IPR043128">
    <property type="entry name" value="Rev_trsase/Diguanyl_cyclase"/>
</dbReference>
<proteinExistence type="predicted"/>
<evidence type="ECO:0008006" key="6">
    <source>
        <dbReference type="Google" id="ProtNLM"/>
    </source>
</evidence>
<reference evidence="4" key="2">
    <citation type="submission" date="2023-01" db="EMBL/GenBank/DDBJ databases">
        <authorList>
            <person name="Sun Q."/>
            <person name="Evtushenko L."/>
        </authorList>
    </citation>
    <scope>NUCLEOTIDE SEQUENCE</scope>
    <source>
        <strain evidence="4">VKM Ac-1321</strain>
    </source>
</reference>
<dbReference type="RefSeq" id="WP_261959627.1">
    <property type="nucleotide sequence ID" value="NZ_BAAAXA010000001.1"/>
</dbReference>
<dbReference type="InterPro" id="IPR035919">
    <property type="entry name" value="EAL_sf"/>
</dbReference>
<organism evidence="4 5">
    <name type="scientific">Dactylosporangium matsuzakiense</name>
    <dbReference type="NCBI Taxonomy" id="53360"/>
    <lineage>
        <taxon>Bacteria</taxon>
        <taxon>Bacillati</taxon>
        <taxon>Actinomycetota</taxon>
        <taxon>Actinomycetes</taxon>
        <taxon>Micromonosporales</taxon>
        <taxon>Micromonosporaceae</taxon>
        <taxon>Dactylosporangium</taxon>
    </lineage>
</organism>
<dbReference type="SUPFAM" id="SSF55073">
    <property type="entry name" value="Nucleotide cyclase"/>
    <property type="match status" value="1"/>
</dbReference>
<dbReference type="PANTHER" id="PTHR44757">
    <property type="entry name" value="DIGUANYLATE CYCLASE DGCP"/>
    <property type="match status" value="1"/>
</dbReference>
<evidence type="ECO:0000313" key="4">
    <source>
        <dbReference type="EMBL" id="GLK99686.1"/>
    </source>
</evidence>
<dbReference type="PANTHER" id="PTHR44757:SF2">
    <property type="entry name" value="BIOFILM ARCHITECTURE MAINTENANCE PROTEIN MBAA"/>
    <property type="match status" value="1"/>
</dbReference>
<protein>
    <recommendedName>
        <fullName evidence="6">Diguanylate cyclase (GGDEF)-like protein</fullName>
    </recommendedName>
</protein>
<gene>
    <name evidence="4" type="ORF">GCM10017581_014270</name>
</gene>
<dbReference type="Pfam" id="PF00563">
    <property type="entry name" value="EAL"/>
    <property type="match status" value="1"/>
</dbReference>
<dbReference type="InterPro" id="IPR052155">
    <property type="entry name" value="Biofilm_reg_signaling"/>
</dbReference>
<dbReference type="SUPFAM" id="SSF141868">
    <property type="entry name" value="EAL domain-like"/>
    <property type="match status" value="1"/>
</dbReference>
<dbReference type="NCBIfam" id="TIGR00254">
    <property type="entry name" value="GGDEF"/>
    <property type="match status" value="1"/>
</dbReference>
<dbReference type="PROSITE" id="PS50887">
    <property type="entry name" value="GGDEF"/>
    <property type="match status" value="1"/>
</dbReference>
<reference evidence="4" key="1">
    <citation type="journal article" date="2014" name="Int. J. Syst. Evol. Microbiol.">
        <title>Complete genome sequence of Corynebacterium casei LMG S-19264T (=DSM 44701T), isolated from a smear-ripened cheese.</title>
        <authorList>
            <consortium name="US DOE Joint Genome Institute (JGI-PGF)"/>
            <person name="Walter F."/>
            <person name="Albersmeier A."/>
            <person name="Kalinowski J."/>
            <person name="Ruckert C."/>
        </authorList>
    </citation>
    <scope>NUCLEOTIDE SEQUENCE</scope>
    <source>
        <strain evidence="4">VKM Ac-1321</strain>
    </source>
</reference>
<dbReference type="CDD" id="cd01949">
    <property type="entry name" value="GGDEF"/>
    <property type="match status" value="1"/>
</dbReference>
<feature type="domain" description="EAL" evidence="2">
    <location>
        <begin position="227"/>
        <end position="483"/>
    </location>
</feature>
<sequence>MVDELTPRPRLSPARSGRVSSSFADRLERYGASGRLMRRVREATDDGGAPASMKPQAEADPLTGLLTRRAIGRRVTRLLGEQTGKVWVLLFDLDGFRFINDGLGHAGGDEVLAQVADRLRAALPAGAPVGRLGGDEFLVACAGSQDEVFRLIDRIRGIFAEPFRAAGTPVAVTASIGVAHGAGDDESTATFPELLRQADVAMYLAKREGSGSVTVRGSDQPDGVRERIALEAELRTALAEGQLSVAYQPIVQLDTGHARGAEALVRWAHPTRGSIPPNSFLPIAEESELITQIGTRVREESLRRLAEWRTHGIVTDDFHLSVSTSSRELNDPDFPRTLASELARFELPAAAVTLELAETIMLDVPRIVGGVLSELRAMGVGLLINSFGTGYSSLSYLQALPVTGLKIDRSFVAGLGQGTGDDAIVRAIVALSHALELTVVADGVETKAQSEALAALGVTLGQGWLLGRPVPAAHFPAIGAVASSRDTDELIRTLEELLRLESEAYGS</sequence>
<dbReference type="InterPro" id="IPR001633">
    <property type="entry name" value="EAL_dom"/>
</dbReference>
<dbReference type="InterPro" id="IPR000160">
    <property type="entry name" value="GGDEF_dom"/>
</dbReference>
<feature type="domain" description="GGDEF" evidence="3">
    <location>
        <begin position="84"/>
        <end position="218"/>
    </location>
</feature>
<dbReference type="PROSITE" id="PS50883">
    <property type="entry name" value="EAL"/>
    <property type="match status" value="1"/>
</dbReference>
<dbReference type="InterPro" id="IPR029787">
    <property type="entry name" value="Nucleotide_cyclase"/>
</dbReference>
<keyword evidence="5" id="KW-1185">Reference proteome</keyword>
<evidence type="ECO:0000256" key="1">
    <source>
        <dbReference type="SAM" id="MobiDB-lite"/>
    </source>
</evidence>
<dbReference type="AlphaFoldDB" id="A0A9W6KCQ8"/>
<feature type="region of interest" description="Disordered" evidence="1">
    <location>
        <begin position="1"/>
        <end position="20"/>
    </location>
</feature>
<accession>A0A9W6KCQ8</accession>
<evidence type="ECO:0000313" key="5">
    <source>
        <dbReference type="Proteomes" id="UP001143480"/>
    </source>
</evidence>
<comment type="caution">
    <text evidence="4">The sequence shown here is derived from an EMBL/GenBank/DDBJ whole genome shotgun (WGS) entry which is preliminary data.</text>
</comment>
<dbReference type="Gene3D" id="3.30.70.270">
    <property type="match status" value="1"/>
</dbReference>
<evidence type="ECO:0000259" key="3">
    <source>
        <dbReference type="PROSITE" id="PS50887"/>
    </source>
</evidence>
<dbReference type="CDD" id="cd01948">
    <property type="entry name" value="EAL"/>
    <property type="match status" value="1"/>
</dbReference>
<dbReference type="EMBL" id="BSFP01000005">
    <property type="protein sequence ID" value="GLK99686.1"/>
    <property type="molecule type" value="Genomic_DNA"/>
</dbReference>
<evidence type="ECO:0000259" key="2">
    <source>
        <dbReference type="PROSITE" id="PS50883"/>
    </source>
</evidence>
<dbReference type="Gene3D" id="3.20.20.450">
    <property type="entry name" value="EAL domain"/>
    <property type="match status" value="1"/>
</dbReference>
<dbReference type="Proteomes" id="UP001143480">
    <property type="component" value="Unassembled WGS sequence"/>
</dbReference>
<dbReference type="Pfam" id="PF00990">
    <property type="entry name" value="GGDEF"/>
    <property type="match status" value="1"/>
</dbReference>
<dbReference type="SMART" id="SM00052">
    <property type="entry name" value="EAL"/>
    <property type="match status" value="1"/>
</dbReference>
<dbReference type="SMART" id="SM00267">
    <property type="entry name" value="GGDEF"/>
    <property type="match status" value="1"/>
</dbReference>
<name>A0A9W6KCQ8_9ACTN</name>